<evidence type="ECO:0000256" key="1">
    <source>
        <dbReference type="ARBA" id="ARBA00023015"/>
    </source>
</evidence>
<dbReference type="SUPFAM" id="SSF46785">
    <property type="entry name" value="Winged helix' DNA-binding domain"/>
    <property type="match status" value="1"/>
</dbReference>
<evidence type="ECO:0000313" key="7">
    <source>
        <dbReference type="Proteomes" id="UP000619244"/>
    </source>
</evidence>
<feature type="region of interest" description="Disordered" evidence="4">
    <location>
        <begin position="1"/>
        <end position="35"/>
    </location>
</feature>
<dbReference type="InterPro" id="IPR036390">
    <property type="entry name" value="WH_DNA-bd_sf"/>
</dbReference>
<reference evidence="6" key="2">
    <citation type="submission" date="2020-09" db="EMBL/GenBank/DDBJ databases">
        <authorList>
            <person name="Sun Q."/>
            <person name="Ohkuma M."/>
        </authorList>
    </citation>
    <scope>NUCLEOTIDE SEQUENCE</scope>
    <source>
        <strain evidence="6">JCM 4790</strain>
    </source>
</reference>
<sequence>MVTTIRNAGRWPPDRPKGDFVDEPHTSDSLPAAGDPWRDTGRLWERVVPLFSTVESRLDRVLLHRHGIGLASLMALGAVTRSHPEPATVGSVARHLGVNASSASRLLAQLEQSGWVNRSSAPCDRRISRLRATEAGRGVWDRASRTLDHELRTAFHVLAFHEKYAHIVARLCRTGGTGPCDGPSSP</sequence>
<evidence type="ECO:0000313" key="6">
    <source>
        <dbReference type="EMBL" id="GGY12484.1"/>
    </source>
</evidence>
<dbReference type="RefSeq" id="WP_190194855.1">
    <property type="nucleotide sequence ID" value="NZ_BMVU01000084.1"/>
</dbReference>
<evidence type="ECO:0000256" key="2">
    <source>
        <dbReference type="ARBA" id="ARBA00023125"/>
    </source>
</evidence>
<proteinExistence type="predicted"/>
<dbReference type="PROSITE" id="PS50995">
    <property type="entry name" value="HTH_MARR_2"/>
    <property type="match status" value="1"/>
</dbReference>
<keyword evidence="3" id="KW-0804">Transcription</keyword>
<dbReference type="SMART" id="SM00347">
    <property type="entry name" value="HTH_MARR"/>
    <property type="match status" value="1"/>
</dbReference>
<dbReference type="InterPro" id="IPR036388">
    <property type="entry name" value="WH-like_DNA-bd_sf"/>
</dbReference>
<dbReference type="PROSITE" id="PS01117">
    <property type="entry name" value="HTH_MARR_1"/>
    <property type="match status" value="1"/>
</dbReference>
<dbReference type="PANTHER" id="PTHR33164">
    <property type="entry name" value="TRANSCRIPTIONAL REGULATOR, MARR FAMILY"/>
    <property type="match status" value="1"/>
</dbReference>
<dbReference type="Proteomes" id="UP000619244">
    <property type="component" value="Unassembled WGS sequence"/>
</dbReference>
<dbReference type="GO" id="GO:0003700">
    <property type="term" value="F:DNA-binding transcription factor activity"/>
    <property type="evidence" value="ECO:0007669"/>
    <property type="project" value="InterPro"/>
</dbReference>
<accession>A0A918P0Z4</accession>
<comment type="caution">
    <text evidence="6">The sequence shown here is derived from an EMBL/GenBank/DDBJ whole genome shotgun (WGS) entry which is preliminary data.</text>
</comment>
<reference evidence="6" key="1">
    <citation type="journal article" date="2014" name="Int. J. Syst. Evol. Microbiol.">
        <title>Complete genome sequence of Corynebacterium casei LMG S-19264T (=DSM 44701T), isolated from a smear-ripened cheese.</title>
        <authorList>
            <consortium name="US DOE Joint Genome Institute (JGI-PGF)"/>
            <person name="Walter F."/>
            <person name="Albersmeier A."/>
            <person name="Kalinowski J."/>
            <person name="Ruckert C."/>
        </authorList>
    </citation>
    <scope>NUCLEOTIDE SEQUENCE</scope>
    <source>
        <strain evidence="6">JCM 4790</strain>
    </source>
</reference>
<dbReference type="PANTHER" id="PTHR33164:SF43">
    <property type="entry name" value="HTH-TYPE TRANSCRIPTIONAL REPRESSOR YETL"/>
    <property type="match status" value="1"/>
</dbReference>
<dbReference type="InterPro" id="IPR039422">
    <property type="entry name" value="MarR/SlyA-like"/>
</dbReference>
<dbReference type="AlphaFoldDB" id="A0A918P0Z4"/>
<dbReference type="InterPro" id="IPR023187">
    <property type="entry name" value="Tscrpt_reg_MarR-type_CS"/>
</dbReference>
<dbReference type="InterPro" id="IPR000835">
    <property type="entry name" value="HTH_MarR-typ"/>
</dbReference>
<evidence type="ECO:0000256" key="4">
    <source>
        <dbReference type="SAM" id="MobiDB-lite"/>
    </source>
</evidence>
<feature type="compositionally biased region" description="Basic and acidic residues" evidence="4">
    <location>
        <begin position="12"/>
        <end position="26"/>
    </location>
</feature>
<evidence type="ECO:0000256" key="3">
    <source>
        <dbReference type="ARBA" id="ARBA00023163"/>
    </source>
</evidence>
<dbReference type="Gene3D" id="1.10.10.10">
    <property type="entry name" value="Winged helix-like DNA-binding domain superfamily/Winged helix DNA-binding domain"/>
    <property type="match status" value="1"/>
</dbReference>
<gene>
    <name evidence="6" type="ORF">GCM10010358_76060</name>
</gene>
<keyword evidence="2" id="KW-0238">DNA-binding</keyword>
<keyword evidence="7" id="KW-1185">Reference proteome</keyword>
<organism evidence="6 7">
    <name type="scientific">Streptomyces minutiscleroticus</name>
    <dbReference type="NCBI Taxonomy" id="68238"/>
    <lineage>
        <taxon>Bacteria</taxon>
        <taxon>Bacillati</taxon>
        <taxon>Actinomycetota</taxon>
        <taxon>Actinomycetes</taxon>
        <taxon>Kitasatosporales</taxon>
        <taxon>Streptomycetaceae</taxon>
        <taxon>Streptomyces</taxon>
    </lineage>
</organism>
<dbReference type="EMBL" id="BMVU01000084">
    <property type="protein sequence ID" value="GGY12484.1"/>
    <property type="molecule type" value="Genomic_DNA"/>
</dbReference>
<dbReference type="PRINTS" id="PR00598">
    <property type="entry name" value="HTHMARR"/>
</dbReference>
<evidence type="ECO:0000259" key="5">
    <source>
        <dbReference type="PROSITE" id="PS50995"/>
    </source>
</evidence>
<dbReference type="Pfam" id="PF12802">
    <property type="entry name" value="MarR_2"/>
    <property type="match status" value="1"/>
</dbReference>
<feature type="domain" description="HTH marR-type" evidence="5">
    <location>
        <begin position="40"/>
        <end position="176"/>
    </location>
</feature>
<name>A0A918P0Z4_9ACTN</name>
<keyword evidence="1" id="KW-0805">Transcription regulation</keyword>
<dbReference type="GO" id="GO:0006950">
    <property type="term" value="P:response to stress"/>
    <property type="evidence" value="ECO:0007669"/>
    <property type="project" value="TreeGrafter"/>
</dbReference>
<protein>
    <recommendedName>
        <fullName evidence="5">HTH marR-type domain-containing protein</fullName>
    </recommendedName>
</protein>
<dbReference type="GO" id="GO:0003677">
    <property type="term" value="F:DNA binding"/>
    <property type="evidence" value="ECO:0007669"/>
    <property type="project" value="UniProtKB-KW"/>
</dbReference>